<feature type="domain" description="Major facilitator superfamily (MFS) profile" evidence="7">
    <location>
        <begin position="50"/>
        <end position="443"/>
    </location>
</feature>
<organism evidence="8 9">
    <name type="scientific">Massilia rubra</name>
    <dbReference type="NCBI Taxonomy" id="2607910"/>
    <lineage>
        <taxon>Bacteria</taxon>
        <taxon>Pseudomonadati</taxon>
        <taxon>Pseudomonadota</taxon>
        <taxon>Betaproteobacteria</taxon>
        <taxon>Burkholderiales</taxon>
        <taxon>Oxalobacteraceae</taxon>
        <taxon>Telluria group</taxon>
        <taxon>Massilia</taxon>
    </lineage>
</organism>
<feature type="transmembrane region" description="Helical" evidence="6">
    <location>
        <begin position="249"/>
        <end position="267"/>
    </location>
</feature>
<dbReference type="EMBL" id="VUYU01000032">
    <property type="protein sequence ID" value="NHZ37678.1"/>
    <property type="molecule type" value="Genomic_DNA"/>
</dbReference>
<evidence type="ECO:0000256" key="6">
    <source>
        <dbReference type="SAM" id="Phobius"/>
    </source>
</evidence>
<evidence type="ECO:0000313" key="8">
    <source>
        <dbReference type="EMBL" id="NHZ37678.1"/>
    </source>
</evidence>
<comment type="subcellular location">
    <subcellularLocation>
        <location evidence="1">Cell membrane</location>
        <topology evidence="1">Multi-pass membrane protein</topology>
    </subcellularLocation>
</comment>
<proteinExistence type="predicted"/>
<feature type="transmembrane region" description="Helical" evidence="6">
    <location>
        <begin position="345"/>
        <end position="365"/>
    </location>
</feature>
<dbReference type="PROSITE" id="PS50850">
    <property type="entry name" value="MFS"/>
    <property type="match status" value="1"/>
</dbReference>
<dbReference type="InterPro" id="IPR011701">
    <property type="entry name" value="MFS"/>
</dbReference>
<feature type="transmembrane region" description="Helical" evidence="6">
    <location>
        <begin position="417"/>
        <end position="437"/>
    </location>
</feature>
<evidence type="ECO:0000259" key="7">
    <source>
        <dbReference type="PROSITE" id="PS50850"/>
    </source>
</evidence>
<feature type="transmembrane region" description="Helical" evidence="6">
    <location>
        <begin position="84"/>
        <end position="106"/>
    </location>
</feature>
<feature type="transmembrane region" description="Helical" evidence="6">
    <location>
        <begin position="320"/>
        <end position="339"/>
    </location>
</feature>
<dbReference type="PANTHER" id="PTHR43124">
    <property type="entry name" value="PURINE EFFLUX PUMP PBUE"/>
    <property type="match status" value="1"/>
</dbReference>
<dbReference type="InterPro" id="IPR036259">
    <property type="entry name" value="MFS_trans_sf"/>
</dbReference>
<comment type="caution">
    <text evidence="8">The sequence shown here is derived from an EMBL/GenBank/DDBJ whole genome shotgun (WGS) entry which is preliminary data.</text>
</comment>
<dbReference type="RefSeq" id="WP_167231272.1">
    <property type="nucleotide sequence ID" value="NZ_VUYU01000032.1"/>
</dbReference>
<protein>
    <submittedName>
        <fullName evidence="8">MFS transporter</fullName>
    </submittedName>
</protein>
<accession>A0ABX0LS64</accession>
<reference evidence="8 9" key="1">
    <citation type="submission" date="2019-09" db="EMBL/GenBank/DDBJ databases">
        <title>Taxonomy of Antarctic Massilia spp.: description of Massilia rubra sp. nov., Massilia aquatica sp. nov., Massilia mucilaginosa sp. nov., Massilia frigida sp. nov. isolated from streams, lakes and regoliths.</title>
        <authorList>
            <person name="Holochova P."/>
            <person name="Sedlacek I."/>
            <person name="Kralova S."/>
            <person name="Maslanova I."/>
            <person name="Busse H.-J."/>
            <person name="Stankova E."/>
            <person name="Vrbovska V."/>
            <person name="Kovarovic V."/>
            <person name="Bartak M."/>
            <person name="Svec P."/>
            <person name="Pantucek R."/>
        </authorList>
    </citation>
    <scope>NUCLEOTIDE SEQUENCE [LARGE SCALE GENOMIC DNA]</scope>
    <source>
        <strain evidence="8 9">CCM 8692</strain>
    </source>
</reference>
<feature type="transmembrane region" description="Helical" evidence="6">
    <location>
        <begin position="118"/>
        <end position="134"/>
    </location>
</feature>
<keyword evidence="2" id="KW-1003">Cell membrane</keyword>
<sequence length="459" mass="48811">MRTDIIHSTFLRATDAHACPADNPAPDVARAASGAPKSAWQPRAALFFTVFLPFALGQYMHALLRNVNAVLVPDLVASLSLNPGQLGLLTSTFFFSVVLAQLPTAYALERHGPHKVQLAMLLLAALGALMFSYGETLTQLVLARAVIGFGVGGTMMVAVKAISAGVVAERLPSSVGFLIAFGGLGSASATLPLRRVLEVTDWRGLFIGLAALTAAIALFAWLVRPRQGGAPATKAPSARALLEVWRNRAFRKTIMLVLLSHTIYWGIQGLWIGRWLSDVARFSEGTVAYLLYLSMAAVIFGAIAVGMITEWAKRRGIAPLDVAAIGVAGFVLVQCAIVLNHAPTFPQLAVLFTLVGTITGIEYTIVQQSLPRELAGPASSCLNMLIFIGAFLVQAGFGQLIGLWAPDALGHYPAIAYRVGFGVLVLVQLPGLVMYALGRRSASRMAPLLVAEEDFAKPA</sequence>
<evidence type="ECO:0000313" key="9">
    <source>
        <dbReference type="Proteomes" id="UP000785613"/>
    </source>
</evidence>
<keyword evidence="4 6" id="KW-1133">Transmembrane helix</keyword>
<evidence type="ECO:0000256" key="2">
    <source>
        <dbReference type="ARBA" id="ARBA00022475"/>
    </source>
</evidence>
<feature type="transmembrane region" description="Helical" evidence="6">
    <location>
        <begin position="140"/>
        <end position="159"/>
    </location>
</feature>
<name>A0ABX0LS64_9BURK</name>
<evidence type="ECO:0000256" key="5">
    <source>
        <dbReference type="ARBA" id="ARBA00023136"/>
    </source>
</evidence>
<evidence type="ECO:0000256" key="3">
    <source>
        <dbReference type="ARBA" id="ARBA00022692"/>
    </source>
</evidence>
<feature type="transmembrane region" description="Helical" evidence="6">
    <location>
        <begin position="44"/>
        <end position="64"/>
    </location>
</feature>
<feature type="transmembrane region" description="Helical" evidence="6">
    <location>
        <begin position="205"/>
        <end position="223"/>
    </location>
</feature>
<evidence type="ECO:0000256" key="4">
    <source>
        <dbReference type="ARBA" id="ARBA00022989"/>
    </source>
</evidence>
<evidence type="ECO:0000256" key="1">
    <source>
        <dbReference type="ARBA" id="ARBA00004651"/>
    </source>
</evidence>
<keyword evidence="5 6" id="KW-0472">Membrane</keyword>
<feature type="transmembrane region" description="Helical" evidence="6">
    <location>
        <begin position="171"/>
        <end position="193"/>
    </location>
</feature>
<dbReference type="InterPro" id="IPR020846">
    <property type="entry name" value="MFS_dom"/>
</dbReference>
<dbReference type="Pfam" id="PF07690">
    <property type="entry name" value="MFS_1"/>
    <property type="match status" value="1"/>
</dbReference>
<dbReference type="PANTHER" id="PTHR43124:SF3">
    <property type="entry name" value="CHLORAMPHENICOL EFFLUX PUMP RV0191"/>
    <property type="match status" value="1"/>
</dbReference>
<feature type="transmembrane region" description="Helical" evidence="6">
    <location>
        <begin position="385"/>
        <end position="405"/>
    </location>
</feature>
<dbReference type="Gene3D" id="1.20.1250.20">
    <property type="entry name" value="MFS general substrate transporter like domains"/>
    <property type="match status" value="1"/>
</dbReference>
<dbReference type="InterPro" id="IPR050189">
    <property type="entry name" value="MFS_Efflux_Transporters"/>
</dbReference>
<dbReference type="Proteomes" id="UP000785613">
    <property type="component" value="Unassembled WGS sequence"/>
</dbReference>
<gene>
    <name evidence="8" type="ORF">F0185_29365</name>
</gene>
<dbReference type="SUPFAM" id="SSF103473">
    <property type="entry name" value="MFS general substrate transporter"/>
    <property type="match status" value="1"/>
</dbReference>
<feature type="transmembrane region" description="Helical" evidence="6">
    <location>
        <begin position="287"/>
        <end position="308"/>
    </location>
</feature>
<keyword evidence="9" id="KW-1185">Reference proteome</keyword>
<keyword evidence="3 6" id="KW-0812">Transmembrane</keyword>